<reference evidence="2 3" key="1">
    <citation type="submission" date="2015-10" db="EMBL/GenBank/DDBJ databases">
        <title>Genome sequencing and analysis of members of genus Stenotrophomonas.</title>
        <authorList>
            <person name="Patil P.P."/>
            <person name="Midha S."/>
            <person name="Patil P.B."/>
        </authorList>
    </citation>
    <scope>NUCLEOTIDE SEQUENCE [LARGE SCALE GENOMIC DNA]</scope>
    <source>
        <strain evidence="2 3">JCM 16536</strain>
    </source>
</reference>
<protein>
    <recommendedName>
        <fullName evidence="4">Transmembrane protein</fullName>
    </recommendedName>
</protein>
<gene>
    <name evidence="2" type="ORF">ARC20_05310</name>
</gene>
<evidence type="ECO:0000256" key="1">
    <source>
        <dbReference type="SAM" id="Phobius"/>
    </source>
</evidence>
<dbReference type="RefSeq" id="WP_057644825.1">
    <property type="nucleotide sequence ID" value="NZ_LLXU01000055.1"/>
</dbReference>
<name>A0A0R0AME5_9GAMM</name>
<sequence>MTRSTVRILLVMSLIWLVMVAGLAALFYPSVGGIAAIMEPNPFWSVSATGIPAAPFKVTLHRVPWLVINLGPLVALWGFAVFMTIATRPRTLPEA</sequence>
<comment type="caution">
    <text evidence="2">The sequence shown here is derived from an EMBL/GenBank/DDBJ whole genome shotgun (WGS) entry which is preliminary data.</text>
</comment>
<accession>A0A0R0AME5</accession>
<organism evidence="2 3">
    <name type="scientific">Stenotrophomonas panacihumi</name>
    <dbReference type="NCBI Taxonomy" id="676599"/>
    <lineage>
        <taxon>Bacteria</taxon>
        <taxon>Pseudomonadati</taxon>
        <taxon>Pseudomonadota</taxon>
        <taxon>Gammaproteobacteria</taxon>
        <taxon>Lysobacterales</taxon>
        <taxon>Lysobacteraceae</taxon>
        <taxon>Stenotrophomonas</taxon>
    </lineage>
</organism>
<keyword evidence="1" id="KW-0472">Membrane</keyword>
<keyword evidence="1" id="KW-0812">Transmembrane</keyword>
<keyword evidence="3" id="KW-1185">Reference proteome</keyword>
<proteinExistence type="predicted"/>
<keyword evidence="1" id="KW-1133">Transmembrane helix</keyword>
<dbReference type="EMBL" id="LLXU01000055">
    <property type="protein sequence ID" value="KRG46416.1"/>
    <property type="molecule type" value="Genomic_DNA"/>
</dbReference>
<dbReference type="AlphaFoldDB" id="A0A0R0AME5"/>
<feature type="transmembrane region" description="Helical" evidence="1">
    <location>
        <begin position="7"/>
        <end position="28"/>
    </location>
</feature>
<dbReference type="Proteomes" id="UP000051802">
    <property type="component" value="Unassembled WGS sequence"/>
</dbReference>
<evidence type="ECO:0000313" key="3">
    <source>
        <dbReference type="Proteomes" id="UP000051802"/>
    </source>
</evidence>
<feature type="transmembrane region" description="Helical" evidence="1">
    <location>
        <begin position="65"/>
        <end position="86"/>
    </location>
</feature>
<evidence type="ECO:0008006" key="4">
    <source>
        <dbReference type="Google" id="ProtNLM"/>
    </source>
</evidence>
<evidence type="ECO:0000313" key="2">
    <source>
        <dbReference type="EMBL" id="KRG46416.1"/>
    </source>
</evidence>